<reference evidence="2 3" key="1">
    <citation type="journal article" date="2014" name="Am. J. Bot.">
        <title>Genome assembly and annotation for red clover (Trifolium pratense; Fabaceae).</title>
        <authorList>
            <person name="Istvanek J."/>
            <person name="Jaros M."/>
            <person name="Krenek A."/>
            <person name="Repkova J."/>
        </authorList>
    </citation>
    <scope>NUCLEOTIDE SEQUENCE [LARGE SCALE GENOMIC DNA]</scope>
    <source>
        <strain evidence="3">cv. Tatra</strain>
        <tissue evidence="2">Young leaves</tissue>
    </source>
</reference>
<feature type="non-terminal residue" evidence="2">
    <location>
        <position position="95"/>
    </location>
</feature>
<dbReference type="InterPro" id="IPR001584">
    <property type="entry name" value="Integrase_cat-core"/>
</dbReference>
<dbReference type="ExpressionAtlas" id="A0A2K3JYS5">
    <property type="expression patterns" value="baseline"/>
</dbReference>
<dbReference type="InterPro" id="IPR039537">
    <property type="entry name" value="Retrotran_Ty1/copia-like"/>
</dbReference>
<evidence type="ECO:0000313" key="2">
    <source>
        <dbReference type="EMBL" id="PNX59211.1"/>
    </source>
</evidence>
<sequence>MVKTQHNAVIKCFRCEGGEYTSYKFSELLAYDGTIHQTSCTDTPQQKGVAERKHRHIVETVRSLLLSASFPSEFWGEAILTAVHAINRIPSSVTS</sequence>
<organism evidence="2 3">
    <name type="scientific">Trifolium pratense</name>
    <name type="common">Red clover</name>
    <dbReference type="NCBI Taxonomy" id="57577"/>
    <lineage>
        <taxon>Eukaryota</taxon>
        <taxon>Viridiplantae</taxon>
        <taxon>Streptophyta</taxon>
        <taxon>Embryophyta</taxon>
        <taxon>Tracheophyta</taxon>
        <taxon>Spermatophyta</taxon>
        <taxon>Magnoliopsida</taxon>
        <taxon>eudicotyledons</taxon>
        <taxon>Gunneridae</taxon>
        <taxon>Pentapetalae</taxon>
        <taxon>rosids</taxon>
        <taxon>fabids</taxon>
        <taxon>Fabales</taxon>
        <taxon>Fabaceae</taxon>
        <taxon>Papilionoideae</taxon>
        <taxon>50 kb inversion clade</taxon>
        <taxon>NPAAA clade</taxon>
        <taxon>Hologalegina</taxon>
        <taxon>IRL clade</taxon>
        <taxon>Trifolieae</taxon>
        <taxon>Trifolium</taxon>
    </lineage>
</organism>
<dbReference type="GO" id="GO:0015074">
    <property type="term" value="P:DNA integration"/>
    <property type="evidence" value="ECO:0007669"/>
    <property type="project" value="InterPro"/>
</dbReference>
<dbReference type="Proteomes" id="UP000236291">
    <property type="component" value="Unassembled WGS sequence"/>
</dbReference>
<dbReference type="GO" id="GO:0003676">
    <property type="term" value="F:nucleic acid binding"/>
    <property type="evidence" value="ECO:0007669"/>
    <property type="project" value="InterPro"/>
</dbReference>
<evidence type="ECO:0000313" key="3">
    <source>
        <dbReference type="Proteomes" id="UP000236291"/>
    </source>
</evidence>
<dbReference type="PANTHER" id="PTHR42648">
    <property type="entry name" value="TRANSPOSASE, PUTATIVE-RELATED"/>
    <property type="match status" value="1"/>
</dbReference>
<feature type="domain" description="Integrase catalytic" evidence="1">
    <location>
        <begin position="17"/>
        <end position="95"/>
    </location>
</feature>
<dbReference type="STRING" id="57577.A0A2K3JYS5"/>
<dbReference type="SUPFAM" id="SSF53098">
    <property type="entry name" value="Ribonuclease H-like"/>
    <property type="match status" value="1"/>
</dbReference>
<reference evidence="2 3" key="2">
    <citation type="journal article" date="2017" name="Front. Plant Sci.">
        <title>Gene Classification and Mining of Molecular Markers Useful in Red Clover (Trifolium pratense) Breeding.</title>
        <authorList>
            <person name="Istvanek J."/>
            <person name="Dluhosova J."/>
            <person name="Dluhos P."/>
            <person name="Patkova L."/>
            <person name="Nedelnik J."/>
            <person name="Repkova J."/>
        </authorList>
    </citation>
    <scope>NUCLEOTIDE SEQUENCE [LARGE SCALE GENOMIC DNA]</scope>
    <source>
        <strain evidence="3">cv. Tatra</strain>
        <tissue evidence="2">Young leaves</tissue>
    </source>
</reference>
<gene>
    <name evidence="2" type="ORF">L195_g059576</name>
</gene>
<protein>
    <recommendedName>
        <fullName evidence="1">Integrase catalytic domain-containing protein</fullName>
    </recommendedName>
</protein>
<dbReference type="EMBL" id="ASHM01130994">
    <property type="protein sequence ID" value="PNX59211.1"/>
    <property type="molecule type" value="Genomic_DNA"/>
</dbReference>
<evidence type="ECO:0000259" key="1">
    <source>
        <dbReference type="PROSITE" id="PS50994"/>
    </source>
</evidence>
<dbReference type="Gene3D" id="3.30.420.10">
    <property type="entry name" value="Ribonuclease H-like superfamily/Ribonuclease H"/>
    <property type="match status" value="1"/>
</dbReference>
<dbReference type="PANTHER" id="PTHR42648:SF28">
    <property type="entry name" value="TRANSPOSON-ENCODED PROTEIN WITH RIBONUCLEASE H-LIKE AND RETROVIRUS ZINC FINGER-LIKE DOMAINS"/>
    <property type="match status" value="1"/>
</dbReference>
<dbReference type="InterPro" id="IPR036397">
    <property type="entry name" value="RNaseH_sf"/>
</dbReference>
<proteinExistence type="predicted"/>
<dbReference type="InterPro" id="IPR012337">
    <property type="entry name" value="RNaseH-like_sf"/>
</dbReference>
<name>A0A2K3JYS5_TRIPR</name>
<accession>A0A2K3JYS5</accession>
<comment type="caution">
    <text evidence="2">The sequence shown here is derived from an EMBL/GenBank/DDBJ whole genome shotgun (WGS) entry which is preliminary data.</text>
</comment>
<dbReference type="PROSITE" id="PS50994">
    <property type="entry name" value="INTEGRASE"/>
    <property type="match status" value="1"/>
</dbReference>
<dbReference type="AlphaFoldDB" id="A0A2K3JYS5"/>